<sequence length="83" mass="9181">MQTVLVCGSCTGRNHSDAMIILQTVDMVLVKRRKKISLQRLLAFTKRLCILALQLLHNGALGCLCLVKTTLQVTGCPRPLPKH</sequence>
<feature type="domain" description="CCAAT-binding factor" evidence="2">
    <location>
        <begin position="20"/>
        <end position="72"/>
    </location>
</feature>
<dbReference type="Pfam" id="PF03914">
    <property type="entry name" value="CBF"/>
    <property type="match status" value="1"/>
</dbReference>
<dbReference type="PANTHER" id="PTHR14428">
    <property type="entry name" value="NUCLEOLAR COMPLEX PROTEIN 3"/>
    <property type="match status" value="1"/>
</dbReference>
<keyword evidence="4" id="KW-1185">Reference proteome</keyword>
<dbReference type="PANTHER" id="PTHR14428:SF5">
    <property type="entry name" value="NUCLEOLAR COMPLEX PROTEIN 3 HOMOLOG"/>
    <property type="match status" value="1"/>
</dbReference>
<evidence type="ECO:0000313" key="4">
    <source>
        <dbReference type="Proteomes" id="UP001159363"/>
    </source>
</evidence>
<organism evidence="3 4">
    <name type="scientific">Dryococelus australis</name>
    <dbReference type="NCBI Taxonomy" id="614101"/>
    <lineage>
        <taxon>Eukaryota</taxon>
        <taxon>Metazoa</taxon>
        <taxon>Ecdysozoa</taxon>
        <taxon>Arthropoda</taxon>
        <taxon>Hexapoda</taxon>
        <taxon>Insecta</taxon>
        <taxon>Pterygota</taxon>
        <taxon>Neoptera</taxon>
        <taxon>Polyneoptera</taxon>
        <taxon>Phasmatodea</taxon>
        <taxon>Verophasmatodea</taxon>
        <taxon>Anareolatae</taxon>
        <taxon>Phasmatidae</taxon>
        <taxon>Eurycanthinae</taxon>
        <taxon>Dryococelus</taxon>
    </lineage>
</organism>
<gene>
    <name evidence="3" type="ORF">PR048_024456</name>
</gene>
<dbReference type="Proteomes" id="UP001159363">
    <property type="component" value="Chromosome 9"/>
</dbReference>
<evidence type="ECO:0000259" key="2">
    <source>
        <dbReference type="Pfam" id="PF03914"/>
    </source>
</evidence>
<dbReference type="InterPro" id="IPR016903">
    <property type="entry name" value="Nucleolar_cplx-assoc_3"/>
</dbReference>
<reference evidence="3 4" key="1">
    <citation type="submission" date="2023-02" db="EMBL/GenBank/DDBJ databases">
        <title>LHISI_Scaffold_Assembly.</title>
        <authorList>
            <person name="Stuart O.P."/>
            <person name="Cleave R."/>
            <person name="Magrath M.J.L."/>
            <person name="Mikheyev A.S."/>
        </authorList>
    </citation>
    <scope>NUCLEOTIDE SEQUENCE [LARGE SCALE GENOMIC DNA]</scope>
    <source>
        <strain evidence="3">Daus_M_001</strain>
        <tissue evidence="3">Leg muscle</tissue>
    </source>
</reference>
<accession>A0ABQ9GNN6</accession>
<evidence type="ECO:0000313" key="3">
    <source>
        <dbReference type="EMBL" id="KAJ8873634.1"/>
    </source>
</evidence>
<protein>
    <recommendedName>
        <fullName evidence="2">CCAAT-binding factor domain-containing protein</fullName>
    </recommendedName>
</protein>
<name>A0ABQ9GNN6_9NEOP</name>
<proteinExistence type="inferred from homology"/>
<comment type="caution">
    <text evidence="3">The sequence shown here is derived from an EMBL/GenBank/DDBJ whole genome shotgun (WGS) entry which is preliminary data.</text>
</comment>
<dbReference type="EMBL" id="JARBHB010000010">
    <property type="protein sequence ID" value="KAJ8873634.1"/>
    <property type="molecule type" value="Genomic_DNA"/>
</dbReference>
<evidence type="ECO:0000256" key="1">
    <source>
        <dbReference type="ARBA" id="ARBA00007797"/>
    </source>
</evidence>
<dbReference type="InterPro" id="IPR005612">
    <property type="entry name" value="CCAAT-binding_factor"/>
</dbReference>
<comment type="similarity">
    <text evidence="1">Belongs to the CBF/MAK21 family.</text>
</comment>